<evidence type="ECO:0000256" key="4">
    <source>
        <dbReference type="ARBA" id="ARBA00005877"/>
    </source>
</evidence>
<comment type="pathway">
    <text evidence="3">Amino-acid degradation; L-phenylalanine degradation; acetoacetate and fumarate from L-phenylalanine: step 3/6.</text>
</comment>
<evidence type="ECO:0000256" key="12">
    <source>
        <dbReference type="ARBA" id="ARBA00023002"/>
    </source>
</evidence>
<evidence type="ECO:0000256" key="2">
    <source>
        <dbReference type="ARBA" id="ARBA00004496"/>
    </source>
</evidence>
<dbReference type="InterPro" id="IPR037523">
    <property type="entry name" value="VOC_core"/>
</dbReference>
<keyword evidence="20" id="KW-1185">Reference proteome</keyword>
<evidence type="ECO:0000313" key="20">
    <source>
        <dbReference type="Proteomes" id="UP000095767"/>
    </source>
</evidence>
<comment type="pathway">
    <text evidence="16">Cofactor biosynthesis; prenylquinone biosynthesis.</text>
</comment>
<evidence type="ECO:0000256" key="1">
    <source>
        <dbReference type="ARBA" id="ARBA00001962"/>
    </source>
</evidence>
<comment type="subcellular location">
    <subcellularLocation>
        <location evidence="2">Cytoplasm</location>
    </subcellularLocation>
</comment>
<organism evidence="19 20">
    <name type="scientific">Dichanthelium oligosanthes</name>
    <dbReference type="NCBI Taxonomy" id="888268"/>
    <lineage>
        <taxon>Eukaryota</taxon>
        <taxon>Viridiplantae</taxon>
        <taxon>Streptophyta</taxon>
        <taxon>Embryophyta</taxon>
        <taxon>Tracheophyta</taxon>
        <taxon>Spermatophyta</taxon>
        <taxon>Magnoliopsida</taxon>
        <taxon>Liliopsida</taxon>
        <taxon>Poales</taxon>
        <taxon>Poaceae</taxon>
        <taxon>PACMAD clade</taxon>
        <taxon>Panicoideae</taxon>
        <taxon>Panicodae</taxon>
        <taxon>Paniceae</taxon>
        <taxon>Dichantheliinae</taxon>
        <taxon>Dichanthelium</taxon>
    </lineage>
</organism>
<dbReference type="STRING" id="888268.A0A1E5VE38"/>
<accession>A0A1E5VE38</accession>
<keyword evidence="13" id="KW-0408">Iron</keyword>
<keyword evidence="7" id="KW-0963">Cytoplasm</keyword>
<dbReference type="FunFam" id="3.10.180.10:FF:000025">
    <property type="entry name" value="4-hydroxyphenylpyruvate dioxygenase"/>
    <property type="match status" value="1"/>
</dbReference>
<dbReference type="PROSITE" id="PS51819">
    <property type="entry name" value="VOC"/>
    <property type="match status" value="2"/>
</dbReference>
<evidence type="ECO:0000256" key="8">
    <source>
        <dbReference type="ARBA" id="ARBA00022723"/>
    </source>
</evidence>
<sequence length="741" mass="78995">MPATPAGFARANPCSDRFHVLAFHHVDLWSDLSTGNTAHASLLLRSGSLAFLFTAPHAQGADAATLPSFSAPAARRFAADHGVAVRAVALRVADAEDAFRASVAAAFVPVELGLGFRLAEVELCGDVVLRYVSYPDSTDSPFLPGFEDASIVGNVGTVAAYVAGFTGFHEFGEFTSEDVGTAESGLNAVVLASNSETVLLPINEPVHGTKRRSLINTYLDHHGGPGVLHIALASDDVLRSLRTLMASVAAPATCSRRRRSRSAKNWGCWWTGMTKGCCSKSSPSQWVTGRHHTPHTLRAPRAMPPTPTTPAAAAAAAPGAADQAAFRLVGHRSFVRVNPRSDRFHALAFHHVELWCADAASAAGRFSFGLGAPLAARSDLSTGNSAHASLLLRSGSLAFLFTAPYAQGVDAATATLPSFSAPAARRFAADHGLAVRAIAVRVADAEDAFRASVDAGARPAFEPVELGLGFRLAEVELYGDVVLRYVSYPDAPDAPFLPGFEDVSNPGARDYGLRRFDHIVGNVPELAPVASYIAGFTGFHEFAEFTAEDVGTAESGLNSVVLANNTENVLIPLNEPVHGTKRRSQIQTFLDHHGGPGVQHMALASDDVLRTLREMRARSAMGGFEFMAPPQPDYYDGVRRRAGDVLSEAQIKECQELGVLVDRDDQGVLLQIFTKPVGDRPTMFLEIIQRVGCMEKDEQGQEYQKGGCGGFGKGNFSQLFKSIEEYEKSLEAKQAVSAQGS</sequence>
<dbReference type="EMBL" id="LWDX02042631">
    <property type="protein sequence ID" value="OEL23409.1"/>
    <property type="molecule type" value="Genomic_DNA"/>
</dbReference>
<comment type="cofactor">
    <cofactor evidence="1">
        <name>Fe cation</name>
        <dbReference type="ChEBI" id="CHEBI:24875"/>
    </cofactor>
</comment>
<protein>
    <recommendedName>
        <fullName evidence="6">4-hydroxyphenylpyruvate dioxygenase</fullName>
        <ecNumber evidence="5">1.13.11.27</ecNumber>
    </recommendedName>
    <alternativeName>
        <fullName evidence="15">4-hydroxyphenylpyruvic acid oxidase</fullName>
    </alternativeName>
</protein>
<evidence type="ECO:0000256" key="6">
    <source>
        <dbReference type="ARBA" id="ARBA00018452"/>
    </source>
</evidence>
<evidence type="ECO:0000256" key="10">
    <source>
        <dbReference type="ARBA" id="ARBA00022878"/>
    </source>
</evidence>
<dbReference type="Pfam" id="PF00903">
    <property type="entry name" value="Glyoxalase"/>
    <property type="match status" value="1"/>
</dbReference>
<dbReference type="InterPro" id="IPR005956">
    <property type="entry name" value="4OHPhenylPyrv_dOase"/>
</dbReference>
<dbReference type="GO" id="GO:0005737">
    <property type="term" value="C:cytoplasm"/>
    <property type="evidence" value="ECO:0007669"/>
    <property type="project" value="UniProtKB-SubCell"/>
</dbReference>
<evidence type="ECO:0000256" key="16">
    <source>
        <dbReference type="ARBA" id="ARBA00060694"/>
    </source>
</evidence>
<evidence type="ECO:0000256" key="17">
    <source>
        <dbReference type="SAM" id="MobiDB-lite"/>
    </source>
</evidence>
<dbReference type="PANTHER" id="PTHR11959:SF1">
    <property type="entry name" value="4-HYDROXYPHENYLPYRUVATE DIOXYGENASE"/>
    <property type="match status" value="1"/>
</dbReference>
<feature type="region of interest" description="Disordered" evidence="17">
    <location>
        <begin position="288"/>
        <end position="316"/>
    </location>
</feature>
<dbReference type="SUPFAM" id="SSF54593">
    <property type="entry name" value="Glyoxalase/Bleomycin resistance protein/Dihydroxybiphenyl dioxygenase"/>
    <property type="match status" value="2"/>
</dbReference>
<dbReference type="Proteomes" id="UP000095767">
    <property type="component" value="Unassembled WGS sequence"/>
</dbReference>
<dbReference type="GO" id="GO:0006559">
    <property type="term" value="P:L-phenylalanine catabolic process"/>
    <property type="evidence" value="ECO:0007669"/>
    <property type="project" value="UniProtKB-KW"/>
</dbReference>
<dbReference type="InterPro" id="IPR004360">
    <property type="entry name" value="Glyas_Fos-R_dOase_dom"/>
</dbReference>
<dbReference type="InterPro" id="IPR041735">
    <property type="entry name" value="4OHPhenylPyrv_dOase_C"/>
</dbReference>
<dbReference type="FunFam" id="3.10.180.10:FF:000013">
    <property type="entry name" value="4-hydroxyphenylpyruvate dioxygenase"/>
    <property type="match status" value="1"/>
</dbReference>
<comment type="caution">
    <text evidence="19">The sequence shown here is derived from an EMBL/GenBank/DDBJ whole genome shotgun (WGS) entry which is preliminary data.</text>
</comment>
<dbReference type="Gene3D" id="3.10.180.10">
    <property type="entry name" value="2,3-Dihydroxybiphenyl 1,2-Dioxygenase, domain 1"/>
    <property type="match status" value="4"/>
</dbReference>
<reference evidence="19 20" key="1">
    <citation type="submission" date="2016-09" db="EMBL/GenBank/DDBJ databases">
        <title>The draft genome of Dichanthelium oligosanthes: A C3 panicoid grass species.</title>
        <authorList>
            <person name="Studer A.J."/>
            <person name="Schnable J.C."/>
            <person name="Brutnell T.P."/>
        </authorList>
    </citation>
    <scope>NUCLEOTIDE SEQUENCE [LARGE SCALE GENOMIC DNA]</scope>
    <source>
        <strain evidence="20">cv. Kellogg 1175</strain>
        <tissue evidence="19">Leaf</tissue>
    </source>
</reference>
<dbReference type="InterPro" id="IPR041736">
    <property type="entry name" value="4OHPhenylPyrv_dOase_N"/>
</dbReference>
<comment type="similarity">
    <text evidence="4">Belongs to the 4HPPD family.</text>
</comment>
<evidence type="ECO:0000256" key="7">
    <source>
        <dbReference type="ARBA" id="ARBA00022490"/>
    </source>
</evidence>
<keyword evidence="8" id="KW-0479">Metal-binding</keyword>
<gene>
    <name evidence="19" type="ORF">BAE44_0015571</name>
</gene>
<dbReference type="GO" id="GO:0046872">
    <property type="term" value="F:metal ion binding"/>
    <property type="evidence" value="ECO:0007669"/>
    <property type="project" value="UniProtKB-KW"/>
</dbReference>
<evidence type="ECO:0000256" key="13">
    <source>
        <dbReference type="ARBA" id="ARBA00023004"/>
    </source>
</evidence>
<proteinExistence type="inferred from homology"/>
<keyword evidence="12" id="KW-0560">Oxidoreductase</keyword>
<dbReference type="NCBIfam" id="TIGR01263">
    <property type="entry name" value="4HPPD"/>
    <property type="match status" value="1"/>
</dbReference>
<evidence type="ECO:0000313" key="19">
    <source>
        <dbReference type="EMBL" id="OEL23409.1"/>
    </source>
</evidence>
<evidence type="ECO:0000256" key="15">
    <source>
        <dbReference type="ARBA" id="ARBA00029786"/>
    </source>
</evidence>
<evidence type="ECO:0000259" key="18">
    <source>
        <dbReference type="PROSITE" id="PS51819"/>
    </source>
</evidence>
<dbReference type="OrthoDB" id="414569at2759"/>
<dbReference type="GO" id="GO:0003868">
    <property type="term" value="F:4-hydroxyphenylpyruvate dioxygenase activity"/>
    <property type="evidence" value="ECO:0007669"/>
    <property type="project" value="UniProtKB-EC"/>
</dbReference>
<evidence type="ECO:0000256" key="11">
    <source>
        <dbReference type="ARBA" id="ARBA00022964"/>
    </source>
</evidence>
<name>A0A1E5VE38_9POAL</name>
<dbReference type="EC" id="1.13.11.27" evidence="5"/>
<dbReference type="PANTHER" id="PTHR11959">
    <property type="entry name" value="4-HYDROXYPHENYLPYRUVATE DIOXYGENASE"/>
    <property type="match status" value="1"/>
</dbReference>
<keyword evidence="14" id="KW-0585">Phenylalanine catabolism</keyword>
<evidence type="ECO:0000256" key="3">
    <source>
        <dbReference type="ARBA" id="ARBA00005162"/>
    </source>
</evidence>
<feature type="domain" description="VOC" evidence="18">
    <location>
        <begin position="348"/>
        <end position="502"/>
    </location>
</feature>
<evidence type="ECO:0000256" key="5">
    <source>
        <dbReference type="ARBA" id="ARBA00013222"/>
    </source>
</evidence>
<dbReference type="InterPro" id="IPR029068">
    <property type="entry name" value="Glyas_Bleomycin-R_OHBP_Dase"/>
</dbReference>
<dbReference type="AlphaFoldDB" id="A0A1E5VE38"/>
<keyword evidence="19" id="KW-0670">Pyruvate</keyword>
<dbReference type="CDD" id="cd08342">
    <property type="entry name" value="HPPD_N_like"/>
    <property type="match status" value="1"/>
</dbReference>
<dbReference type="GO" id="GO:0006572">
    <property type="term" value="P:L-tyrosine catabolic process"/>
    <property type="evidence" value="ECO:0007669"/>
    <property type="project" value="UniProtKB-KW"/>
</dbReference>
<evidence type="ECO:0000256" key="9">
    <source>
        <dbReference type="ARBA" id="ARBA00022737"/>
    </source>
</evidence>
<dbReference type="CDD" id="cd07250">
    <property type="entry name" value="HPPD_C_like"/>
    <property type="match status" value="1"/>
</dbReference>
<evidence type="ECO:0000256" key="14">
    <source>
        <dbReference type="ARBA" id="ARBA00023232"/>
    </source>
</evidence>
<keyword evidence="10" id="KW-0828">Tyrosine catabolism</keyword>
<keyword evidence="9" id="KW-0677">Repeat</keyword>
<feature type="domain" description="VOC" evidence="18">
    <location>
        <begin position="515"/>
        <end position="675"/>
    </location>
</feature>
<keyword evidence="11 19" id="KW-0223">Dioxygenase</keyword>